<evidence type="ECO:0000259" key="15">
    <source>
        <dbReference type="Pfam" id="PF00732"/>
    </source>
</evidence>
<dbReference type="Pfam" id="PF00732">
    <property type="entry name" value="GMC_oxred_N"/>
    <property type="match status" value="1"/>
</dbReference>
<proteinExistence type="inferred from homology"/>
<evidence type="ECO:0000256" key="13">
    <source>
        <dbReference type="PIRSR" id="PIRSR028937-1"/>
    </source>
</evidence>
<evidence type="ECO:0000256" key="5">
    <source>
        <dbReference type="ARBA" id="ARBA00013125"/>
    </source>
</evidence>
<evidence type="ECO:0000259" key="16">
    <source>
        <dbReference type="Pfam" id="PF05199"/>
    </source>
</evidence>
<dbReference type="Pfam" id="PF05199">
    <property type="entry name" value="GMC_oxred_C"/>
    <property type="match status" value="1"/>
</dbReference>
<evidence type="ECO:0000256" key="1">
    <source>
        <dbReference type="ARBA" id="ARBA00000920"/>
    </source>
</evidence>
<dbReference type="GO" id="GO:0016020">
    <property type="term" value="C:membrane"/>
    <property type="evidence" value="ECO:0007669"/>
    <property type="project" value="UniProtKB-SubCell"/>
</dbReference>
<evidence type="ECO:0000256" key="3">
    <source>
        <dbReference type="ARBA" id="ARBA00004370"/>
    </source>
</evidence>
<keyword evidence="11 12" id="KW-0472">Membrane</keyword>
<feature type="binding site" evidence="14">
    <location>
        <begin position="271"/>
        <end position="286"/>
    </location>
    <ligand>
        <name>FAD</name>
        <dbReference type="ChEBI" id="CHEBI:57692"/>
    </ligand>
</feature>
<evidence type="ECO:0000313" key="18">
    <source>
        <dbReference type="Proteomes" id="UP000886520"/>
    </source>
</evidence>
<evidence type="ECO:0000256" key="8">
    <source>
        <dbReference type="ARBA" id="ARBA00022827"/>
    </source>
</evidence>
<dbReference type="AlphaFoldDB" id="A0A9D4UUA7"/>
<dbReference type="InterPro" id="IPR036188">
    <property type="entry name" value="FAD/NAD-bd_sf"/>
</dbReference>
<dbReference type="InterPro" id="IPR012400">
    <property type="entry name" value="Long_Oxdase"/>
</dbReference>
<reference evidence="17" key="1">
    <citation type="submission" date="2021-01" db="EMBL/GenBank/DDBJ databases">
        <title>Adiantum capillus-veneris genome.</title>
        <authorList>
            <person name="Fang Y."/>
            <person name="Liao Q."/>
        </authorList>
    </citation>
    <scope>NUCLEOTIDE SEQUENCE</scope>
    <source>
        <strain evidence="17">H3</strain>
        <tissue evidence="17">Leaf</tissue>
    </source>
</reference>
<gene>
    <name evidence="17" type="ORF">GOP47_0012025</name>
</gene>
<feature type="active site" description="Proton acceptor" evidence="13">
    <location>
        <position position="709"/>
    </location>
</feature>
<evidence type="ECO:0000313" key="17">
    <source>
        <dbReference type="EMBL" id="KAI5074012.1"/>
    </source>
</evidence>
<evidence type="ECO:0000256" key="12">
    <source>
        <dbReference type="PIRNR" id="PIRNR028937"/>
    </source>
</evidence>
<evidence type="ECO:0000256" key="14">
    <source>
        <dbReference type="PIRSR" id="PIRSR028937-2"/>
    </source>
</evidence>
<comment type="caution">
    <text evidence="17">The sequence shown here is derived from an EMBL/GenBank/DDBJ whole genome shotgun (WGS) entry which is preliminary data.</text>
</comment>
<dbReference type="GO" id="GO:0050660">
    <property type="term" value="F:flavin adenine dinucleotide binding"/>
    <property type="evidence" value="ECO:0007669"/>
    <property type="project" value="InterPro"/>
</dbReference>
<evidence type="ECO:0000256" key="4">
    <source>
        <dbReference type="ARBA" id="ARBA00010790"/>
    </source>
</evidence>
<organism evidence="17 18">
    <name type="scientific">Adiantum capillus-veneris</name>
    <name type="common">Maidenhair fern</name>
    <dbReference type="NCBI Taxonomy" id="13818"/>
    <lineage>
        <taxon>Eukaryota</taxon>
        <taxon>Viridiplantae</taxon>
        <taxon>Streptophyta</taxon>
        <taxon>Embryophyta</taxon>
        <taxon>Tracheophyta</taxon>
        <taxon>Polypodiopsida</taxon>
        <taxon>Polypodiidae</taxon>
        <taxon>Polypodiales</taxon>
        <taxon>Pteridineae</taxon>
        <taxon>Pteridaceae</taxon>
        <taxon>Vittarioideae</taxon>
        <taxon>Adiantum</taxon>
    </lineage>
</organism>
<evidence type="ECO:0000256" key="9">
    <source>
        <dbReference type="ARBA" id="ARBA00022989"/>
    </source>
</evidence>
<keyword evidence="6" id="KW-0285">Flavoprotein</keyword>
<dbReference type="PANTHER" id="PTHR46056:SF12">
    <property type="entry name" value="LONG-CHAIN-ALCOHOL OXIDASE"/>
    <property type="match status" value="1"/>
</dbReference>
<comment type="similarity">
    <text evidence="4 12">Belongs to the GMC oxidoreductase family.</text>
</comment>
<evidence type="ECO:0000256" key="7">
    <source>
        <dbReference type="ARBA" id="ARBA00022692"/>
    </source>
</evidence>
<comment type="function">
    <text evidence="2 12">Long-chain fatty alcohol oxidase involved in the omega-oxidation pathway of lipid degradation.</text>
</comment>
<evidence type="ECO:0000256" key="2">
    <source>
        <dbReference type="ARBA" id="ARBA00003842"/>
    </source>
</evidence>
<name>A0A9D4UUA7_ADICA</name>
<keyword evidence="9" id="KW-1133">Transmembrane helix</keyword>
<dbReference type="OrthoDB" id="269227at2759"/>
<dbReference type="InterPro" id="IPR000172">
    <property type="entry name" value="GMC_OxRdtase_N"/>
</dbReference>
<feature type="domain" description="Glucose-methanol-choline oxidoreductase C-terminal" evidence="16">
    <location>
        <begin position="621"/>
        <end position="761"/>
    </location>
</feature>
<dbReference type="EMBL" id="JABFUD020000011">
    <property type="protein sequence ID" value="KAI5074012.1"/>
    <property type="molecule type" value="Genomic_DNA"/>
</dbReference>
<keyword evidence="7" id="KW-0812">Transmembrane</keyword>
<evidence type="ECO:0000256" key="11">
    <source>
        <dbReference type="ARBA" id="ARBA00023136"/>
    </source>
</evidence>
<keyword evidence="8 14" id="KW-0274">FAD</keyword>
<protein>
    <recommendedName>
        <fullName evidence="5 12">Long-chain-alcohol oxidase</fullName>
        <ecNumber evidence="5 12">1.1.3.20</ecNumber>
    </recommendedName>
</protein>
<accession>A0A9D4UUA7</accession>
<comment type="subcellular location">
    <subcellularLocation>
        <location evidence="3 12">Membrane</location>
    </subcellularLocation>
</comment>
<dbReference type="PANTHER" id="PTHR46056">
    <property type="entry name" value="LONG-CHAIN-ALCOHOL OXIDASE"/>
    <property type="match status" value="1"/>
</dbReference>
<keyword evidence="10 12" id="KW-0560">Oxidoreductase</keyword>
<dbReference type="PIRSF" id="PIRSF028937">
    <property type="entry name" value="Lg_Ch_AO"/>
    <property type="match status" value="1"/>
</dbReference>
<dbReference type="SUPFAM" id="SSF51905">
    <property type="entry name" value="FAD/NAD(P)-binding domain"/>
    <property type="match status" value="1"/>
</dbReference>
<dbReference type="Gene3D" id="3.50.50.60">
    <property type="entry name" value="FAD/NAD(P)-binding domain"/>
    <property type="match status" value="2"/>
</dbReference>
<feature type="domain" description="Glucose-methanol-choline oxidoreductase N-terminal" evidence="15">
    <location>
        <begin position="318"/>
        <end position="536"/>
    </location>
</feature>
<evidence type="ECO:0000256" key="6">
    <source>
        <dbReference type="ARBA" id="ARBA00022630"/>
    </source>
</evidence>
<dbReference type="Pfam" id="PF13450">
    <property type="entry name" value="NAD_binding_8"/>
    <property type="match status" value="1"/>
</dbReference>
<dbReference type="Proteomes" id="UP000886520">
    <property type="component" value="Chromosome 11"/>
</dbReference>
<sequence>MSDCEAHPLLRGGQHCQPHKFSRAQMEVIEALCETIFPSVSLEEFFESFPGHDKELPKAELQALETYLLHSAKDGNLPLQVAGFLTQVMPFSELRLVHLSLWALSTRVGTLVLGGKHAITKTFPFCKRFAKVPKEQRQCFIRGFAFSCIKIKQQFFRLFTGFIPWIVFSSVDPFGFNPTFAALNYSVDDDEQGDIWLYPHGQHQTLPTPKKSASSLGSRVIDAAQVGSQLATELNNRGFPLIDDDDVAHLKALRRSQSFKKTSDLDIGVKCEVVVVGSGAGGSVVAAKLAQAGHSVLILEKGHYFPAAELSQLEGPSMNAMYENGGCLLTKDSSMILLAGTTVGGGSTVNWGASFQTPSHVRKEWAETLHLDLFASNAYDNAMDEVCSRLGVQSEVVHENFQNGVLRAGCQALGFHVENIPRNSPPDHQCGFCGLGCKQEKKQNAMLTWLEDAAAAEAVVLASCKAEEVLCAKREGQHPVAVGVVAQVESGNTCTTLYVEANVVVVACGALWTPLLLKRSGLLNHEIGQNLHIHPVQLVWGHFEEGRGADGVSYRGGIMTAYSKVAANWDTTGYGSVIQCVASQPGIMSVCLPWVSGVDFKARMRKFSRTAIFIVLTRDHSGGQVRVDEDGCLSVYYQLSDADKRNSNDGVEKGLKILAAAGASEVGSGNVDGETFAPCSGTKADFEEYSARVRANTFKQVGTTVVSAHQMGSCRMGMCPLISAVQPNGETWEVKGLFVADSSVLPTALGINPMITVQSIALCTADNILFQLQHG</sequence>
<dbReference type="EC" id="1.1.3.20" evidence="5 12"/>
<dbReference type="InterPro" id="IPR007867">
    <property type="entry name" value="GMC_OxRtase_C"/>
</dbReference>
<evidence type="ECO:0000256" key="10">
    <source>
        <dbReference type="ARBA" id="ARBA00023002"/>
    </source>
</evidence>
<keyword evidence="18" id="KW-1185">Reference proteome</keyword>
<comment type="catalytic activity">
    <reaction evidence="1 12">
        <text>a long-chain primary fatty alcohol + O2 = a long-chain fatty aldehyde + H2O2</text>
        <dbReference type="Rhea" id="RHEA:22756"/>
        <dbReference type="ChEBI" id="CHEBI:15379"/>
        <dbReference type="ChEBI" id="CHEBI:16240"/>
        <dbReference type="ChEBI" id="CHEBI:17176"/>
        <dbReference type="ChEBI" id="CHEBI:77396"/>
        <dbReference type="EC" id="1.1.3.20"/>
    </reaction>
</comment>
<dbReference type="GO" id="GO:0046577">
    <property type="term" value="F:long-chain-alcohol oxidase activity"/>
    <property type="evidence" value="ECO:0007669"/>
    <property type="project" value="UniProtKB-EC"/>
</dbReference>